<dbReference type="InterPro" id="IPR014729">
    <property type="entry name" value="Rossmann-like_a/b/a_fold"/>
</dbReference>
<dbReference type="RefSeq" id="WP_035962758.1">
    <property type="nucleotide sequence ID" value="NZ_JAQDQR010000008.1"/>
</dbReference>
<dbReference type="InterPro" id="IPR006016">
    <property type="entry name" value="UspA"/>
</dbReference>
<reference evidence="2 3" key="1">
    <citation type="submission" date="2014-09" db="EMBL/GenBank/DDBJ databases">
        <title>High-quality draft genome sequence of Kocuria marina SO9-6, an actinobacterium isolated from a copper mine.</title>
        <authorList>
            <person name="Castro D.B."/>
            <person name="Pereira L.B."/>
            <person name="Silva M.V."/>
            <person name="Silva B.P."/>
            <person name="Zanardi B.R."/>
            <person name="Carlos C."/>
            <person name="Belgini D.R."/>
            <person name="Limache E.G."/>
            <person name="Lacerda G.V."/>
            <person name="Nery M.B."/>
            <person name="Gomes M.B."/>
            <person name="Souza S."/>
            <person name="Silva T.M."/>
            <person name="Rodrigues V.D."/>
            <person name="Paulino L.C."/>
            <person name="Vicentini R."/>
            <person name="Ferraz L.F."/>
            <person name="Ottoboni L.M."/>
        </authorList>
    </citation>
    <scope>NUCLEOTIDE SEQUENCE [LARGE SCALE GENOMIC DNA]</scope>
    <source>
        <strain evidence="2 3">SO9-6</strain>
    </source>
</reference>
<dbReference type="Proteomes" id="UP000030664">
    <property type="component" value="Unassembled WGS sequence"/>
</dbReference>
<proteinExistence type="predicted"/>
<name>A0A0B0DER1_9MICC</name>
<evidence type="ECO:0000259" key="1">
    <source>
        <dbReference type="Pfam" id="PF00582"/>
    </source>
</evidence>
<dbReference type="Pfam" id="PF00582">
    <property type="entry name" value="Usp"/>
    <property type="match status" value="1"/>
</dbReference>
<dbReference type="Gene3D" id="3.40.50.620">
    <property type="entry name" value="HUPs"/>
    <property type="match status" value="1"/>
</dbReference>
<protein>
    <recommendedName>
        <fullName evidence="1">UspA domain-containing protein</fullName>
    </recommendedName>
</protein>
<gene>
    <name evidence="2" type="ORF">AS25_05205</name>
</gene>
<dbReference type="CDD" id="cd00293">
    <property type="entry name" value="USP-like"/>
    <property type="match status" value="1"/>
</dbReference>
<dbReference type="SUPFAM" id="SSF52402">
    <property type="entry name" value="Adenine nucleotide alpha hydrolases-like"/>
    <property type="match status" value="1"/>
</dbReference>
<dbReference type="eggNOG" id="COG0589">
    <property type="taxonomic scope" value="Bacteria"/>
</dbReference>
<dbReference type="EMBL" id="JROM01000017">
    <property type="protein sequence ID" value="KHE74677.1"/>
    <property type="molecule type" value="Genomic_DNA"/>
</dbReference>
<evidence type="ECO:0000313" key="3">
    <source>
        <dbReference type="Proteomes" id="UP000030664"/>
    </source>
</evidence>
<evidence type="ECO:0000313" key="2">
    <source>
        <dbReference type="EMBL" id="KHE74677.1"/>
    </source>
</evidence>
<dbReference type="AlphaFoldDB" id="A0A0B0DER1"/>
<sequence length="136" mass="14493">MNIVVGYLPTPAGRAALRAGIAEATLRSADLVVVQGHHTKRWGRHTGPEDTEAAMQEDRAALDESGVSYELVPVAHDADPADVILEATDRDRTALLVIGTRRRTPVGKLIMAPTTQRLLLEAGCPVLCVKAGYDAA</sequence>
<comment type="caution">
    <text evidence="2">The sequence shown here is derived from an EMBL/GenBank/DDBJ whole genome shotgun (WGS) entry which is preliminary data.</text>
</comment>
<organism evidence="2 3">
    <name type="scientific">Kocuria marina</name>
    <dbReference type="NCBI Taxonomy" id="223184"/>
    <lineage>
        <taxon>Bacteria</taxon>
        <taxon>Bacillati</taxon>
        <taxon>Actinomycetota</taxon>
        <taxon>Actinomycetes</taxon>
        <taxon>Micrococcales</taxon>
        <taxon>Micrococcaceae</taxon>
        <taxon>Kocuria</taxon>
    </lineage>
</organism>
<accession>A0A0B0DER1</accession>
<feature type="domain" description="UspA" evidence="1">
    <location>
        <begin position="2"/>
        <end position="130"/>
    </location>
</feature>
<dbReference type="STRING" id="223184.AS25_05205"/>